<dbReference type="Pfam" id="PF00076">
    <property type="entry name" value="RRM_1"/>
    <property type="match status" value="1"/>
</dbReference>
<keyword evidence="11" id="KW-0539">Nucleus</keyword>
<feature type="domain" description="XRRM" evidence="17">
    <location>
        <begin position="451"/>
        <end position="564"/>
    </location>
</feature>
<evidence type="ECO:0000256" key="6">
    <source>
        <dbReference type="ARBA" id="ARBA00022871"/>
    </source>
</evidence>
<feature type="compositionally biased region" description="Basic and acidic residues" evidence="14">
    <location>
        <begin position="277"/>
        <end position="289"/>
    </location>
</feature>
<keyword evidence="6" id="KW-0744">Spermatogenesis</keyword>
<dbReference type="InterPro" id="IPR035979">
    <property type="entry name" value="RBD_domain_sf"/>
</dbReference>
<feature type="domain" description="RRM" evidence="15">
    <location>
        <begin position="122"/>
        <end position="185"/>
    </location>
</feature>
<dbReference type="GO" id="GO:1990904">
    <property type="term" value="C:ribonucleoprotein complex"/>
    <property type="evidence" value="ECO:0007669"/>
    <property type="project" value="UniProtKB-UniRule"/>
</dbReference>
<dbReference type="PRINTS" id="PR00302">
    <property type="entry name" value="LUPUSLA"/>
</dbReference>
<dbReference type="InterPro" id="IPR014886">
    <property type="entry name" value="La_xRRM"/>
</dbReference>
<comment type="subcellular location">
    <subcellularLocation>
        <location evidence="1">Nucleus</location>
        <location evidence="1">Nucleoplasm</location>
    </subcellularLocation>
</comment>
<keyword evidence="4" id="KW-0507">mRNA processing</keyword>
<reference evidence="18" key="2">
    <citation type="submission" date="2025-09" db="UniProtKB">
        <authorList>
            <consortium name="Ensembl"/>
        </authorList>
    </citation>
    <scope>IDENTIFICATION</scope>
</reference>
<evidence type="ECO:0000259" key="16">
    <source>
        <dbReference type="PROSITE" id="PS50961"/>
    </source>
</evidence>
<dbReference type="AlphaFoldDB" id="A0A8C4WZJ6"/>
<sequence length="582" mass="65683">MESESDKGGTLGASDVGDLTVTTRKKRSRLKQLQSLIRKQVEFWMSDANLHKDKHLSGLMGEDSDIAISSLMMFNKMKELTTDIALVARALKSSVTLEVSPDGKRIRRKVPLGQKPVDVDERTVYVELLPRGVNHDWLEQVFGAVGPVVYVSVPRFASSGDPKGFAFVEFASTHDAQRAVKVLNNPPEDAQNPGIFPKTRKKKPILGEFHHKDPLKSKFGGRLEGGKTGKRDRTKKKRKSKPKTTDCKTKDLLEDCSVEVVPRKRKREETEETDGGQFDKEKNSVEKDAVGAVQKRRRKNDETASWDEVEQKEQINEERAWGTDGCQKYQKESNGKSKEQIVAECIMEVKESAQQVALEGKEPSRRKRRKAKWTEASHFSLRVIPKKEWLSLRQEYLQLQKATLGPLKKQLRAHAEMTGLEQKEQTKSGRHSQEVTEGTWKGEKPLPMGPEFQSAVLIQLASTSPLPGRAELKALLGSGVAYVDVRDGDTDGVVRFQTPDDAQKALANAEANHSMREQNMTLSLIDGLPEQRYWQKILVERQAKLNRPREKHRGKCKILSRVEKLIAAKADKLNCHLRFDAQ</sequence>
<dbReference type="PROSITE" id="PS50102">
    <property type="entry name" value="RRM"/>
    <property type="match status" value="1"/>
</dbReference>
<evidence type="ECO:0000259" key="15">
    <source>
        <dbReference type="PROSITE" id="PS50102"/>
    </source>
</evidence>
<dbReference type="SUPFAM" id="SSF54928">
    <property type="entry name" value="RNA-binding domain, RBD"/>
    <property type="match status" value="2"/>
</dbReference>
<dbReference type="Pfam" id="PF05383">
    <property type="entry name" value="La"/>
    <property type="match status" value="1"/>
</dbReference>
<dbReference type="GO" id="GO:0005654">
    <property type="term" value="C:nucleoplasm"/>
    <property type="evidence" value="ECO:0007669"/>
    <property type="project" value="UniProtKB-SubCell"/>
</dbReference>
<keyword evidence="10" id="KW-0508">mRNA splicing</keyword>
<dbReference type="GO" id="GO:0003723">
    <property type="term" value="F:RNA binding"/>
    <property type="evidence" value="ECO:0007669"/>
    <property type="project" value="UniProtKB-UniRule"/>
</dbReference>
<dbReference type="PROSITE" id="PS50961">
    <property type="entry name" value="HTH_LA"/>
    <property type="match status" value="1"/>
</dbReference>
<dbReference type="GO" id="GO:0006397">
    <property type="term" value="P:mRNA processing"/>
    <property type="evidence" value="ECO:0007669"/>
    <property type="project" value="UniProtKB-KW"/>
</dbReference>
<dbReference type="GO" id="GO:0007283">
    <property type="term" value="P:spermatogenesis"/>
    <property type="evidence" value="ECO:0007669"/>
    <property type="project" value="UniProtKB-KW"/>
</dbReference>
<dbReference type="InterPro" id="IPR006630">
    <property type="entry name" value="La_HTH"/>
</dbReference>
<name>A0A8C4WZJ6_EPTBU</name>
<feature type="region of interest" description="Disordered" evidence="14">
    <location>
        <begin position="264"/>
        <end position="333"/>
    </location>
</feature>
<evidence type="ECO:0000259" key="17">
    <source>
        <dbReference type="PROSITE" id="PS51939"/>
    </source>
</evidence>
<evidence type="ECO:0000256" key="2">
    <source>
        <dbReference type="ARBA" id="ARBA00008680"/>
    </source>
</evidence>
<evidence type="ECO:0000256" key="9">
    <source>
        <dbReference type="ARBA" id="ARBA00023163"/>
    </source>
</evidence>
<organism evidence="18 19">
    <name type="scientific">Eptatretus burgeri</name>
    <name type="common">Inshore hagfish</name>
    <dbReference type="NCBI Taxonomy" id="7764"/>
    <lineage>
        <taxon>Eukaryota</taxon>
        <taxon>Metazoa</taxon>
        <taxon>Chordata</taxon>
        <taxon>Craniata</taxon>
        <taxon>Vertebrata</taxon>
        <taxon>Cyclostomata</taxon>
        <taxon>Myxini</taxon>
        <taxon>Myxiniformes</taxon>
        <taxon>Myxinidae</taxon>
        <taxon>Eptatretinae</taxon>
        <taxon>Eptatretus</taxon>
    </lineage>
</organism>
<dbReference type="SUPFAM" id="SSF46785">
    <property type="entry name" value="Winged helix' DNA-binding domain"/>
    <property type="match status" value="1"/>
</dbReference>
<evidence type="ECO:0000256" key="1">
    <source>
        <dbReference type="ARBA" id="ARBA00004642"/>
    </source>
</evidence>
<feature type="compositionally biased region" description="Basic and acidic residues" evidence="14">
    <location>
        <begin position="309"/>
        <end position="321"/>
    </location>
</feature>
<dbReference type="Gene3D" id="1.10.10.10">
    <property type="entry name" value="Winged helix-like DNA-binding domain superfamily/Winged helix DNA-binding domain"/>
    <property type="match status" value="1"/>
</dbReference>
<dbReference type="Ensembl" id="ENSEBUT00000022985.1">
    <property type="protein sequence ID" value="ENSEBUP00000022409.1"/>
    <property type="gene ID" value="ENSEBUG00000013808.1"/>
</dbReference>
<dbReference type="GO" id="GO:0008380">
    <property type="term" value="P:RNA splicing"/>
    <property type="evidence" value="ECO:0007669"/>
    <property type="project" value="UniProtKB-KW"/>
</dbReference>
<dbReference type="SMART" id="SM00360">
    <property type="entry name" value="RRM"/>
    <property type="match status" value="1"/>
</dbReference>
<feature type="compositionally biased region" description="Basic and acidic residues" evidence="14">
    <location>
        <begin position="421"/>
        <end position="444"/>
    </location>
</feature>
<evidence type="ECO:0000256" key="12">
    <source>
        <dbReference type="ARBA" id="ARBA00029640"/>
    </source>
</evidence>
<protein>
    <recommendedName>
        <fullName evidence="3">La-related protein 7</fullName>
    </recommendedName>
    <alternativeName>
        <fullName evidence="12">La ribonucleoprotein domain family member 7</fullName>
    </alternativeName>
</protein>
<dbReference type="InterPro" id="IPR036388">
    <property type="entry name" value="WH-like_DNA-bd_sf"/>
</dbReference>
<dbReference type="SMART" id="SM00715">
    <property type="entry name" value="LA"/>
    <property type="match status" value="1"/>
</dbReference>
<evidence type="ECO:0000313" key="19">
    <source>
        <dbReference type="Proteomes" id="UP000694388"/>
    </source>
</evidence>
<feature type="region of interest" description="Disordered" evidence="14">
    <location>
        <begin position="419"/>
        <end position="446"/>
    </location>
</feature>
<evidence type="ECO:0000256" key="11">
    <source>
        <dbReference type="ARBA" id="ARBA00023242"/>
    </source>
</evidence>
<accession>A0A8C4WZJ6</accession>
<feature type="region of interest" description="Disordered" evidence="14">
    <location>
        <begin position="207"/>
        <end position="246"/>
    </location>
</feature>
<feature type="compositionally biased region" description="Basic residues" evidence="14">
    <location>
        <begin position="232"/>
        <end position="242"/>
    </location>
</feature>
<dbReference type="CDD" id="cd07323">
    <property type="entry name" value="LAM"/>
    <property type="match status" value="1"/>
</dbReference>
<dbReference type="InterPro" id="IPR000504">
    <property type="entry name" value="RRM_dom"/>
</dbReference>
<keyword evidence="19" id="KW-1185">Reference proteome</keyword>
<evidence type="ECO:0000256" key="4">
    <source>
        <dbReference type="ARBA" id="ARBA00022664"/>
    </source>
</evidence>
<dbReference type="InterPro" id="IPR036390">
    <property type="entry name" value="WH_DNA-bd_sf"/>
</dbReference>
<dbReference type="InterPro" id="IPR012677">
    <property type="entry name" value="Nucleotide-bd_a/b_plait_sf"/>
</dbReference>
<keyword evidence="8" id="KW-0805">Transcription regulation</keyword>
<reference evidence="18" key="1">
    <citation type="submission" date="2025-08" db="UniProtKB">
        <authorList>
            <consortium name="Ensembl"/>
        </authorList>
    </citation>
    <scope>IDENTIFICATION</scope>
</reference>
<keyword evidence="7 13" id="KW-0694">RNA-binding</keyword>
<dbReference type="GeneTree" id="ENSGT00940000154949"/>
<evidence type="ECO:0000256" key="8">
    <source>
        <dbReference type="ARBA" id="ARBA00023015"/>
    </source>
</evidence>
<evidence type="ECO:0000313" key="18">
    <source>
        <dbReference type="Ensembl" id="ENSEBUP00000022409.1"/>
    </source>
</evidence>
<keyword evidence="5" id="KW-0221">Differentiation</keyword>
<evidence type="ECO:0000256" key="7">
    <source>
        <dbReference type="ARBA" id="ARBA00022884"/>
    </source>
</evidence>
<dbReference type="Pfam" id="PF08777">
    <property type="entry name" value="RRM_3"/>
    <property type="match status" value="1"/>
</dbReference>
<dbReference type="PANTHER" id="PTHR22792">
    <property type="entry name" value="LUPUS LA PROTEIN-RELATED"/>
    <property type="match status" value="1"/>
</dbReference>
<evidence type="ECO:0000256" key="5">
    <source>
        <dbReference type="ARBA" id="ARBA00022782"/>
    </source>
</evidence>
<dbReference type="Gene3D" id="3.30.70.330">
    <property type="match status" value="2"/>
</dbReference>
<dbReference type="InterPro" id="IPR034887">
    <property type="entry name" value="LARP7_RRM1"/>
</dbReference>
<comment type="similarity">
    <text evidence="2">Belongs to the LARP7 family.</text>
</comment>
<dbReference type="OMA" id="CEWKALR"/>
<dbReference type="PROSITE" id="PS51939">
    <property type="entry name" value="XRRM"/>
    <property type="match status" value="1"/>
</dbReference>
<dbReference type="GO" id="GO:0030154">
    <property type="term" value="P:cell differentiation"/>
    <property type="evidence" value="ECO:0007669"/>
    <property type="project" value="UniProtKB-KW"/>
</dbReference>
<keyword evidence="9" id="KW-0804">Transcription</keyword>
<evidence type="ECO:0000256" key="13">
    <source>
        <dbReference type="PROSITE-ProRule" id="PRU00332"/>
    </source>
</evidence>
<dbReference type="InterPro" id="IPR002344">
    <property type="entry name" value="Lupus_La"/>
</dbReference>
<proteinExistence type="inferred from homology"/>
<evidence type="ECO:0000256" key="14">
    <source>
        <dbReference type="SAM" id="MobiDB-lite"/>
    </source>
</evidence>
<evidence type="ECO:0000256" key="3">
    <source>
        <dbReference type="ARBA" id="ARBA00015867"/>
    </source>
</evidence>
<evidence type="ECO:0000256" key="10">
    <source>
        <dbReference type="ARBA" id="ARBA00023187"/>
    </source>
</evidence>
<dbReference type="CDD" id="cd12290">
    <property type="entry name" value="RRM1_LARP7"/>
    <property type="match status" value="1"/>
</dbReference>
<feature type="domain" description="HTH La-type RNA-binding" evidence="16">
    <location>
        <begin position="27"/>
        <end position="119"/>
    </location>
</feature>
<dbReference type="Proteomes" id="UP000694388">
    <property type="component" value="Unplaced"/>
</dbReference>
<dbReference type="PANTHER" id="PTHR22792:SF62">
    <property type="entry name" value="LA-RELATED PROTEIN 7"/>
    <property type="match status" value="1"/>
</dbReference>
<dbReference type="InterPro" id="IPR045180">
    <property type="entry name" value="La_dom_prot"/>
</dbReference>